<dbReference type="EMBL" id="LAZR01066110">
    <property type="protein sequence ID" value="KKK54211.1"/>
    <property type="molecule type" value="Genomic_DNA"/>
</dbReference>
<organism evidence="1">
    <name type="scientific">marine sediment metagenome</name>
    <dbReference type="NCBI Taxonomy" id="412755"/>
    <lineage>
        <taxon>unclassified sequences</taxon>
        <taxon>metagenomes</taxon>
        <taxon>ecological metagenomes</taxon>
    </lineage>
</organism>
<dbReference type="AlphaFoldDB" id="A0A0F8Z261"/>
<accession>A0A0F8Z261</accession>
<gene>
    <name evidence="1" type="ORF">LCGC14_3087040</name>
</gene>
<feature type="non-terminal residue" evidence="1">
    <location>
        <position position="67"/>
    </location>
</feature>
<protein>
    <submittedName>
        <fullName evidence="1">Uncharacterized protein</fullName>
    </submittedName>
</protein>
<evidence type="ECO:0000313" key="1">
    <source>
        <dbReference type="EMBL" id="KKK54211.1"/>
    </source>
</evidence>
<sequence>MSVLSVNDKFVRQVDEQPLGPERTSLQELAILQYVYLFRNIHGLRNLMRDWNYSVSDVLNILEKRRG</sequence>
<comment type="caution">
    <text evidence="1">The sequence shown here is derived from an EMBL/GenBank/DDBJ whole genome shotgun (WGS) entry which is preliminary data.</text>
</comment>
<name>A0A0F8Z261_9ZZZZ</name>
<reference evidence="1" key="1">
    <citation type="journal article" date="2015" name="Nature">
        <title>Complex archaea that bridge the gap between prokaryotes and eukaryotes.</title>
        <authorList>
            <person name="Spang A."/>
            <person name="Saw J.H."/>
            <person name="Jorgensen S.L."/>
            <person name="Zaremba-Niedzwiedzka K."/>
            <person name="Martijn J."/>
            <person name="Lind A.E."/>
            <person name="van Eijk R."/>
            <person name="Schleper C."/>
            <person name="Guy L."/>
            <person name="Ettema T.J."/>
        </authorList>
    </citation>
    <scope>NUCLEOTIDE SEQUENCE</scope>
</reference>
<proteinExistence type="predicted"/>